<keyword evidence="1" id="KW-0597">Phosphoprotein</keyword>
<dbReference type="EMBL" id="JACHJS010000001">
    <property type="protein sequence ID" value="MBB4965858.1"/>
    <property type="molecule type" value="Genomic_DNA"/>
</dbReference>
<dbReference type="InterPro" id="IPR000253">
    <property type="entry name" value="FHA_dom"/>
</dbReference>
<dbReference type="Proteomes" id="UP000542674">
    <property type="component" value="Unassembled WGS sequence"/>
</dbReference>
<accession>A0A7W7T3G7</accession>
<dbReference type="PANTHER" id="PTHR23308">
    <property type="entry name" value="NUCLEAR INHIBITOR OF PROTEIN PHOSPHATASE-1"/>
    <property type="match status" value="1"/>
</dbReference>
<organism evidence="3 4">
    <name type="scientific">Saccharothrix violaceirubra</name>
    <dbReference type="NCBI Taxonomy" id="413306"/>
    <lineage>
        <taxon>Bacteria</taxon>
        <taxon>Bacillati</taxon>
        <taxon>Actinomycetota</taxon>
        <taxon>Actinomycetes</taxon>
        <taxon>Pseudonocardiales</taxon>
        <taxon>Pseudonocardiaceae</taxon>
        <taxon>Saccharothrix</taxon>
    </lineage>
</organism>
<comment type="caution">
    <text evidence="3">The sequence shown here is derived from an EMBL/GenBank/DDBJ whole genome shotgun (WGS) entry which is preliminary data.</text>
</comment>
<dbReference type="AlphaFoldDB" id="A0A7W7T3G7"/>
<dbReference type="RefSeq" id="WP_184669565.1">
    <property type="nucleotide sequence ID" value="NZ_BAABAI010000038.1"/>
</dbReference>
<dbReference type="CDD" id="cd00060">
    <property type="entry name" value="FHA"/>
    <property type="match status" value="1"/>
</dbReference>
<dbReference type="InterPro" id="IPR050923">
    <property type="entry name" value="Cell_Proc_Reg/RNA_Proc"/>
</dbReference>
<evidence type="ECO:0000259" key="2">
    <source>
        <dbReference type="PROSITE" id="PS50006"/>
    </source>
</evidence>
<name>A0A7W7T3G7_9PSEU</name>
<proteinExistence type="predicted"/>
<evidence type="ECO:0000313" key="4">
    <source>
        <dbReference type="Proteomes" id="UP000542674"/>
    </source>
</evidence>
<feature type="domain" description="FHA" evidence="2">
    <location>
        <begin position="110"/>
        <end position="163"/>
    </location>
</feature>
<dbReference type="Gene3D" id="2.60.200.20">
    <property type="match status" value="1"/>
</dbReference>
<dbReference type="PROSITE" id="PS50006">
    <property type="entry name" value="FHA_DOMAIN"/>
    <property type="match status" value="1"/>
</dbReference>
<dbReference type="SUPFAM" id="SSF49879">
    <property type="entry name" value="SMAD/FHA domain"/>
    <property type="match status" value="1"/>
</dbReference>
<gene>
    <name evidence="3" type="ORF">F4559_003217</name>
</gene>
<evidence type="ECO:0000313" key="3">
    <source>
        <dbReference type="EMBL" id="MBB4965858.1"/>
    </source>
</evidence>
<reference evidence="3 4" key="1">
    <citation type="submission" date="2020-08" db="EMBL/GenBank/DDBJ databases">
        <title>Sequencing the genomes of 1000 actinobacteria strains.</title>
        <authorList>
            <person name="Klenk H.-P."/>
        </authorList>
    </citation>
    <scope>NUCLEOTIDE SEQUENCE [LARGE SCALE GENOMIC DNA]</scope>
    <source>
        <strain evidence="3 4">DSM 45084</strain>
    </source>
</reference>
<dbReference type="SMART" id="SM00240">
    <property type="entry name" value="FHA"/>
    <property type="match status" value="1"/>
</dbReference>
<dbReference type="Pfam" id="PF00498">
    <property type="entry name" value="FHA"/>
    <property type="match status" value="1"/>
</dbReference>
<evidence type="ECO:0000256" key="1">
    <source>
        <dbReference type="ARBA" id="ARBA00022553"/>
    </source>
</evidence>
<keyword evidence="4" id="KW-1185">Reference proteome</keyword>
<dbReference type="InterPro" id="IPR008984">
    <property type="entry name" value="SMAD_FHA_dom_sf"/>
</dbReference>
<sequence length="192" mass="20272">MAACPSGHATAAEDYCDVCGASLAEPDPGESPVPALADCAACGTPREGRFCEECGHDSLAPVPVVRWHARAAPDRAYFRRVLAVGGPDADTLVFPVDDRPCRFDLTGPRVTVGRGGSRSRVPDRELDDPGVSHLHVEFVADGPGWAVVDLGSTNGTTVDDDPRPLLPHTPRPLADGSRVHLGAWTTITVHSH</sequence>
<protein>
    <recommendedName>
        <fullName evidence="2">FHA domain-containing protein</fullName>
    </recommendedName>
</protein>